<name>A0A1I0EZF1_9FIRM</name>
<dbReference type="RefSeq" id="WP_092353956.1">
    <property type="nucleotide sequence ID" value="NZ_CAOJGJ010000049.1"/>
</dbReference>
<dbReference type="Proteomes" id="UP000198558">
    <property type="component" value="Unassembled WGS sequence"/>
</dbReference>
<reference evidence="2" key="1">
    <citation type="submission" date="2016-10" db="EMBL/GenBank/DDBJ databases">
        <authorList>
            <person name="Varghese N."/>
            <person name="Submissions S."/>
        </authorList>
    </citation>
    <scope>NUCLEOTIDE SEQUENCE [LARGE SCALE GENOMIC DNA]</scope>
    <source>
        <strain evidence="2">DSM 1551</strain>
    </source>
</reference>
<dbReference type="AlphaFoldDB" id="A0A1I0EZF1"/>
<dbReference type="GeneID" id="78288447"/>
<proteinExistence type="predicted"/>
<dbReference type="EMBL" id="FOIN01000015">
    <property type="protein sequence ID" value="SET51082.1"/>
    <property type="molecule type" value="Genomic_DNA"/>
</dbReference>
<dbReference type="Pfam" id="PF14198">
    <property type="entry name" value="TnpV"/>
    <property type="match status" value="1"/>
</dbReference>
<evidence type="ECO:0000313" key="1">
    <source>
        <dbReference type="EMBL" id="SET51082.1"/>
    </source>
</evidence>
<organism evidence="1 2">
    <name type="scientific">Thomasclavelia cocleata</name>
    <dbReference type="NCBI Taxonomy" id="69824"/>
    <lineage>
        <taxon>Bacteria</taxon>
        <taxon>Bacillati</taxon>
        <taxon>Bacillota</taxon>
        <taxon>Erysipelotrichia</taxon>
        <taxon>Erysipelotrichales</taxon>
        <taxon>Coprobacillaceae</taxon>
        <taxon>Thomasclavelia</taxon>
    </lineage>
</organism>
<sequence length="114" mass="13678">MKKLDYIEVGGILYPDLHVNVKELDYFGTKKIEYMKMYHPDEYVLLMAKGTLFDYLEQIDIQASNMYDRLVDQYKKQRNITEVLKAQDQMLWVQEMNNIKVCVNEVILNELIYE</sequence>
<gene>
    <name evidence="1" type="ORF">SAMN04489758_11550</name>
</gene>
<evidence type="ECO:0000313" key="2">
    <source>
        <dbReference type="Proteomes" id="UP000198558"/>
    </source>
</evidence>
<keyword evidence="2" id="KW-1185">Reference proteome</keyword>
<accession>A0A1I0EZF1</accession>
<dbReference type="InterPro" id="IPR026989">
    <property type="entry name" value="TnpV"/>
</dbReference>
<protein>
    <submittedName>
        <fullName evidence="1">Transposon-encoded protein TnpV</fullName>
    </submittedName>
</protein>
<dbReference type="OrthoDB" id="3267916at2"/>